<dbReference type="Gene3D" id="1.10.443.10">
    <property type="entry name" value="Intergrase catalytic core"/>
    <property type="match status" value="1"/>
</dbReference>
<sequence>MTNKHRIPPSWPQEWEKEYEAAAREIKTKLGHSHLFNSAVRHIDYCATAGKRFLSCDAIVAHRHSMRCELSWCIANAYANKLVGVARKRNDKIIRDDLLEFFRDRRSGYEMLMARHVPREVEVLAHRALQRGEITRQELKSLDHYLRVIDRLGSLPAAAPNILAAFWRYPPTSKHCCDELGKAAAMIDLFLPGSPDANRLRAAMRSLRPNSSVVARSTRTASREIAELVGAARQKKPGSKGRAYSDTKRAEQRGVLMRLERTLKAVGRSFALDREAIDIFAQHAHAQFKACRTKNFQVLRSEEGDKLEKGNGWSAIYIARTFETLADFVEDAQLRADLLADASDYHLEAKKEPKRKERHLAERPTTLPELFAKAVLLVRESENVPVKSRTRLLNAAAIVALLCSYPLRRSDLVRLRYGHELVRLLGGWCLSGLDTQKTGEHVEPLHLPSEITQVLDAGLLQGANESFLWQVYSERAGRALWADWKTGLPLSKGLLTSNIKELVGYSPHIFRTVWADHLIENGADRAAISIILQHGAIISQKEYEFLASKLRLSQGITALAEVIDDRGRGEAAP</sequence>
<keyword evidence="3" id="KW-1185">Reference proteome</keyword>
<evidence type="ECO:0008006" key="4">
    <source>
        <dbReference type="Google" id="ProtNLM"/>
    </source>
</evidence>
<evidence type="ECO:0000256" key="1">
    <source>
        <dbReference type="ARBA" id="ARBA00023172"/>
    </source>
</evidence>
<evidence type="ECO:0000313" key="3">
    <source>
        <dbReference type="Proteomes" id="UP000185622"/>
    </source>
</evidence>
<dbReference type="EMBL" id="CP019437">
    <property type="protein sequence ID" value="AQS48571.1"/>
    <property type="molecule type" value="Genomic_DNA"/>
</dbReference>
<dbReference type="RefSeq" id="WP_075777075.1">
    <property type="nucleotide sequence ID" value="NZ_CP019437.1"/>
</dbReference>
<dbReference type="SUPFAM" id="SSF56349">
    <property type="entry name" value="DNA breaking-rejoining enzymes"/>
    <property type="match status" value="1"/>
</dbReference>
<gene>
    <name evidence="2" type="ORF">BMG03_12790</name>
</gene>
<organism evidence="2 3">
    <name type="scientific">Thioclava nitratireducens</name>
    <dbReference type="NCBI Taxonomy" id="1915078"/>
    <lineage>
        <taxon>Bacteria</taxon>
        <taxon>Pseudomonadati</taxon>
        <taxon>Pseudomonadota</taxon>
        <taxon>Alphaproteobacteria</taxon>
        <taxon>Rhodobacterales</taxon>
        <taxon>Paracoccaceae</taxon>
        <taxon>Thioclava</taxon>
    </lineage>
</organism>
<protein>
    <recommendedName>
        <fullName evidence="4">Tyr recombinase domain-containing protein</fullName>
    </recommendedName>
</protein>
<accession>A0ABN4XGA4</accession>
<dbReference type="InterPro" id="IPR013762">
    <property type="entry name" value="Integrase-like_cat_sf"/>
</dbReference>
<keyword evidence="1" id="KW-0233">DNA recombination</keyword>
<dbReference type="Proteomes" id="UP000185622">
    <property type="component" value="Chromosome"/>
</dbReference>
<evidence type="ECO:0000313" key="2">
    <source>
        <dbReference type="EMBL" id="AQS48571.1"/>
    </source>
</evidence>
<name>A0ABN4XGA4_9RHOB</name>
<proteinExistence type="predicted"/>
<dbReference type="InterPro" id="IPR011010">
    <property type="entry name" value="DNA_brk_join_enz"/>
</dbReference>
<reference evidence="2 3" key="1">
    <citation type="submission" date="2017-01" db="EMBL/GenBank/DDBJ databases">
        <title>The complete genome sequence of a sulfur-oxidizing marine bacterium Thioclava sp. 25B10_4T.</title>
        <authorList>
            <person name="Liu Y."/>
            <person name="Lai Q."/>
            <person name="Shao Z."/>
        </authorList>
    </citation>
    <scope>NUCLEOTIDE SEQUENCE [LARGE SCALE GENOMIC DNA]</scope>
    <source>
        <strain evidence="2 3">25B10_4</strain>
    </source>
</reference>